<name>A0A913ZJV7_PATMI</name>
<keyword evidence="2" id="KW-1185">Reference proteome</keyword>
<sequence length="221" mass="24970">MALNSKRSEWHLLRYARFVRSNDAAKTGGKEQQEASTQAGTWKHFPWSDAEPLMLSIQDSSYLLITRGKLILESHALFDAEHYIKGAVRGDCLLFIQKIKNECRKFRVKFKQGSFPSTVEACADCVVNLRTYFHVKQEGADTTQKPAADKTILEGEVSLGTVATVLLGSKTLDLPLAYHHHQSSWQPEQLSEMVRLCLADPTFPAFVETVEDELKKLTRDE</sequence>
<dbReference type="PANTHER" id="PTHR34921:SF1">
    <property type="entry name" value="MEIOTIC RECOMBINATION PROTEIN REC114"/>
    <property type="match status" value="1"/>
</dbReference>
<dbReference type="GeneID" id="119724371"/>
<dbReference type="PANTHER" id="PTHR34921">
    <property type="entry name" value="MEIOTIC RECOMBINATION PROTEIN REC114"/>
    <property type="match status" value="1"/>
</dbReference>
<dbReference type="Proteomes" id="UP000887568">
    <property type="component" value="Unplaced"/>
</dbReference>
<dbReference type="EnsemblMetazoa" id="XM_038195393.1">
    <property type="protein sequence ID" value="XP_038051321.1"/>
    <property type="gene ID" value="LOC119724371"/>
</dbReference>
<dbReference type="OMA" id="RYGRFML"/>
<dbReference type="InterPro" id="IPR029168">
    <property type="entry name" value="REC114L"/>
</dbReference>
<dbReference type="AlphaFoldDB" id="A0A913ZJV7"/>
<protein>
    <recommendedName>
        <fullName evidence="3">Meiotic recombination protein REC114</fullName>
    </recommendedName>
</protein>
<dbReference type="RefSeq" id="XP_038051321.1">
    <property type="nucleotide sequence ID" value="XM_038195393.1"/>
</dbReference>
<dbReference type="Pfam" id="PF15165">
    <property type="entry name" value="REC114-like"/>
    <property type="match status" value="2"/>
</dbReference>
<dbReference type="OrthoDB" id="6479200at2759"/>
<organism evidence="1 2">
    <name type="scientific">Patiria miniata</name>
    <name type="common">Bat star</name>
    <name type="synonym">Asterina miniata</name>
    <dbReference type="NCBI Taxonomy" id="46514"/>
    <lineage>
        <taxon>Eukaryota</taxon>
        <taxon>Metazoa</taxon>
        <taxon>Echinodermata</taxon>
        <taxon>Eleutherozoa</taxon>
        <taxon>Asterozoa</taxon>
        <taxon>Asteroidea</taxon>
        <taxon>Valvatacea</taxon>
        <taxon>Valvatida</taxon>
        <taxon>Asterinidae</taxon>
        <taxon>Patiria</taxon>
    </lineage>
</organism>
<evidence type="ECO:0008006" key="3">
    <source>
        <dbReference type="Google" id="ProtNLM"/>
    </source>
</evidence>
<proteinExistence type="predicted"/>
<accession>A0A913ZJV7</accession>
<reference evidence="1" key="1">
    <citation type="submission" date="2022-11" db="UniProtKB">
        <authorList>
            <consortium name="EnsemblMetazoa"/>
        </authorList>
    </citation>
    <scope>IDENTIFICATION</scope>
</reference>
<evidence type="ECO:0000313" key="1">
    <source>
        <dbReference type="EnsemblMetazoa" id="XP_038051321.1"/>
    </source>
</evidence>
<evidence type="ECO:0000313" key="2">
    <source>
        <dbReference type="Proteomes" id="UP000887568"/>
    </source>
</evidence>